<name>A0A9X2C342_9BURK</name>
<dbReference type="EMBL" id="JAJLJH010000016">
    <property type="protein sequence ID" value="MCK9689596.1"/>
    <property type="molecule type" value="Genomic_DNA"/>
</dbReference>
<organism evidence="6 7">
    <name type="scientific">Scleromatobacter humisilvae</name>
    <dbReference type="NCBI Taxonomy" id="2897159"/>
    <lineage>
        <taxon>Bacteria</taxon>
        <taxon>Pseudomonadati</taxon>
        <taxon>Pseudomonadota</taxon>
        <taxon>Betaproteobacteria</taxon>
        <taxon>Burkholderiales</taxon>
        <taxon>Sphaerotilaceae</taxon>
        <taxon>Scleromatobacter</taxon>
    </lineage>
</organism>
<keyword evidence="2 5" id="KW-0812">Transmembrane</keyword>
<keyword evidence="4 5" id="KW-0472">Membrane</keyword>
<evidence type="ECO:0008006" key="8">
    <source>
        <dbReference type="Google" id="ProtNLM"/>
    </source>
</evidence>
<evidence type="ECO:0000256" key="3">
    <source>
        <dbReference type="ARBA" id="ARBA00022989"/>
    </source>
</evidence>
<protein>
    <recommendedName>
        <fullName evidence="8">Peptidase S54 rhomboid domain-containing protein</fullName>
    </recommendedName>
</protein>
<feature type="transmembrane region" description="Helical" evidence="5">
    <location>
        <begin position="224"/>
        <end position="248"/>
    </location>
</feature>
<proteinExistence type="predicted"/>
<evidence type="ECO:0000313" key="7">
    <source>
        <dbReference type="Proteomes" id="UP001139353"/>
    </source>
</evidence>
<evidence type="ECO:0000313" key="6">
    <source>
        <dbReference type="EMBL" id="MCK9689596.1"/>
    </source>
</evidence>
<evidence type="ECO:0000256" key="5">
    <source>
        <dbReference type="SAM" id="Phobius"/>
    </source>
</evidence>
<evidence type="ECO:0000256" key="1">
    <source>
        <dbReference type="ARBA" id="ARBA00004141"/>
    </source>
</evidence>
<dbReference type="SUPFAM" id="SSF144091">
    <property type="entry name" value="Rhomboid-like"/>
    <property type="match status" value="1"/>
</dbReference>
<comment type="subcellular location">
    <subcellularLocation>
        <location evidence="1">Membrane</location>
        <topology evidence="1">Multi-pass membrane protein</topology>
    </subcellularLocation>
</comment>
<feature type="transmembrane region" description="Helical" evidence="5">
    <location>
        <begin position="77"/>
        <end position="96"/>
    </location>
</feature>
<reference evidence="6" key="1">
    <citation type="submission" date="2021-11" db="EMBL/GenBank/DDBJ databases">
        <title>BS-T2-15 a new species belonging to the Comamonadaceae family isolated from the soil of a French oak forest.</title>
        <authorList>
            <person name="Mieszkin S."/>
            <person name="Alain K."/>
        </authorList>
    </citation>
    <scope>NUCLEOTIDE SEQUENCE</scope>
    <source>
        <strain evidence="6">BS-T2-15</strain>
    </source>
</reference>
<gene>
    <name evidence="6" type="ORF">LPC04_28085</name>
</gene>
<sequence length="256" mass="26416">MAWVVLSGLLCLGAIAVTMVSAGGASALDWQPAFGLREPWRLWTCAWVHGSLAHLLVNVAGGAVVAFVGWRARLPPAAAAAWFVAWPGTQVLMAAIGSERLAAAMPHYFGLSGVLHAGVVVLGLSLAWPPVRARSHAAPREDAAFVATRASAIEPSRITDGPWAMTELGASTALPVSTLDAPPTPPADAPPLGERWIGVAILAGTLAKGVSEAPWDLAPRASEALGIAVAPIAHACGIVAGLLAWAVLRLLDRRAR</sequence>
<keyword evidence="7" id="KW-1185">Reference proteome</keyword>
<feature type="transmembrane region" description="Helical" evidence="5">
    <location>
        <begin position="108"/>
        <end position="128"/>
    </location>
</feature>
<dbReference type="RefSeq" id="WP_275685646.1">
    <property type="nucleotide sequence ID" value="NZ_JAJLJH010000016.1"/>
</dbReference>
<dbReference type="Proteomes" id="UP001139353">
    <property type="component" value="Unassembled WGS sequence"/>
</dbReference>
<evidence type="ECO:0000256" key="4">
    <source>
        <dbReference type="ARBA" id="ARBA00023136"/>
    </source>
</evidence>
<keyword evidence="3 5" id="KW-1133">Transmembrane helix</keyword>
<comment type="caution">
    <text evidence="6">The sequence shown here is derived from an EMBL/GenBank/DDBJ whole genome shotgun (WGS) entry which is preliminary data.</text>
</comment>
<accession>A0A9X2C342</accession>
<dbReference type="InterPro" id="IPR035952">
    <property type="entry name" value="Rhomboid-like_sf"/>
</dbReference>
<evidence type="ECO:0000256" key="2">
    <source>
        <dbReference type="ARBA" id="ARBA00022692"/>
    </source>
</evidence>
<feature type="transmembrane region" description="Helical" evidence="5">
    <location>
        <begin position="51"/>
        <end position="70"/>
    </location>
</feature>
<dbReference type="Gene3D" id="1.20.1540.10">
    <property type="entry name" value="Rhomboid-like"/>
    <property type="match status" value="1"/>
</dbReference>
<dbReference type="AlphaFoldDB" id="A0A9X2C342"/>
<dbReference type="GO" id="GO:0016020">
    <property type="term" value="C:membrane"/>
    <property type="evidence" value="ECO:0007669"/>
    <property type="project" value="UniProtKB-SubCell"/>
</dbReference>